<protein>
    <submittedName>
        <fullName evidence="2">Uncharacterized protein</fullName>
    </submittedName>
</protein>
<evidence type="ECO:0000256" key="1">
    <source>
        <dbReference type="SAM" id="MobiDB-lite"/>
    </source>
</evidence>
<keyword evidence="3" id="KW-1185">Reference proteome</keyword>
<dbReference type="OrthoDB" id="2276251at2759"/>
<name>A0A0B7NI93_9FUNG</name>
<gene>
    <name evidence="2" type="primary">PARPA_12608.1 scaffold 45109</name>
</gene>
<dbReference type="EMBL" id="LN733769">
    <property type="protein sequence ID" value="CEP18306.1"/>
    <property type="molecule type" value="Genomic_DNA"/>
</dbReference>
<proteinExistence type="predicted"/>
<dbReference type="AlphaFoldDB" id="A0A0B7NI93"/>
<reference evidence="2 3" key="1">
    <citation type="submission" date="2014-09" db="EMBL/GenBank/DDBJ databases">
        <authorList>
            <person name="Ellenberger Sabrina"/>
        </authorList>
    </citation>
    <scope>NUCLEOTIDE SEQUENCE [LARGE SCALE GENOMIC DNA]</scope>
    <source>
        <strain evidence="2 3">CBS 412.66</strain>
    </source>
</reference>
<sequence length="489" mass="55003">MATEIRYQKPDTIDCKRAAPPASTVLYEKPNAYDEEPPKVITASRHGSRSSRMTVDSFASRYFQRSNNVTTCQSSPVLSSASTTSTTTDLETYYSPNTPLGSPPLSPKKFAKKAYTSQITSSILSQSTSTTQTTFAAHQDELLKDAPAYVLPSSPANSITGIDTHTITTDTLISKNNKNASNIVAAAAALLSNESGIVSSFFLQQSKSRTMKPSGKAKNNVIVYNFKKASILKPNQHHIYLHIDHEDEQDSEEVMVYRKVQPYSSWGLQSMLYCNQNDGQGVKVAEARRGAFQKTVSIESADYPDSRVDDITQPYIPTIKAVAANTVFCQDLVKRSQSNILFEYETWFHGSRMRWKRPSLLSHDFTCEIKLTKQETKRQQEQQQLLLRRSKKKRGVTMVTAKNDSFIDSDSDNDEDDHDNHSHKTCRRWKLIAEFHSCKLNYLSKSLGKLSIDLDIMNQVEKDRCDLLEANIVMTTCTLIDLIRDIMGK</sequence>
<feature type="region of interest" description="Disordered" evidence="1">
    <location>
        <begin position="73"/>
        <end position="106"/>
    </location>
</feature>
<dbReference type="Proteomes" id="UP000054107">
    <property type="component" value="Unassembled WGS sequence"/>
</dbReference>
<evidence type="ECO:0000313" key="2">
    <source>
        <dbReference type="EMBL" id="CEP18306.1"/>
    </source>
</evidence>
<feature type="compositionally biased region" description="Low complexity" evidence="1">
    <location>
        <begin position="74"/>
        <end position="95"/>
    </location>
</feature>
<accession>A0A0B7NI93</accession>
<organism evidence="2 3">
    <name type="scientific">Parasitella parasitica</name>
    <dbReference type="NCBI Taxonomy" id="35722"/>
    <lineage>
        <taxon>Eukaryota</taxon>
        <taxon>Fungi</taxon>
        <taxon>Fungi incertae sedis</taxon>
        <taxon>Mucoromycota</taxon>
        <taxon>Mucoromycotina</taxon>
        <taxon>Mucoromycetes</taxon>
        <taxon>Mucorales</taxon>
        <taxon>Mucorineae</taxon>
        <taxon>Mucoraceae</taxon>
        <taxon>Parasitella</taxon>
    </lineage>
</organism>
<evidence type="ECO:0000313" key="3">
    <source>
        <dbReference type="Proteomes" id="UP000054107"/>
    </source>
</evidence>